<sequence length="125" mass="13544">MNVLKAALFATSMTLISASALAQPYFVGGNYASREQAKTISVAPASTSDAAYQNAIAELSSLKAMSADELYQALRIQKYGVDSKTTHIKDGGYVTVSERMNEDGQIEFLGNVNVTVHYAERDDNR</sequence>
<dbReference type="STRING" id="171383.AKJ31_09010"/>
<dbReference type="OrthoDB" id="5904223at2"/>
<dbReference type="AlphaFoldDB" id="A0A0M0I132"/>
<dbReference type="PIRSF" id="PIRSF028299">
    <property type="entry name" value="UCP028299"/>
    <property type="match status" value="1"/>
</dbReference>
<evidence type="ECO:0000256" key="1">
    <source>
        <dbReference type="SAM" id="SignalP"/>
    </source>
</evidence>
<evidence type="ECO:0000313" key="3">
    <source>
        <dbReference type="Proteomes" id="UP000037530"/>
    </source>
</evidence>
<dbReference type="PATRIC" id="fig|171383.3.peg.1851"/>
<dbReference type="RefSeq" id="WP_053408772.1">
    <property type="nucleotide sequence ID" value="NZ_DAIPHI010000070.1"/>
</dbReference>
<feature type="signal peptide" evidence="1">
    <location>
        <begin position="1"/>
        <end position="22"/>
    </location>
</feature>
<name>A0A0M0I132_9VIBR</name>
<reference evidence="3" key="1">
    <citation type="submission" date="2015-08" db="EMBL/GenBank/DDBJ databases">
        <title>Vibrio galatheae sp. nov., a novel member of the Vibrionaceae family isolated from the Solomon Islands.</title>
        <authorList>
            <person name="Giubergia S."/>
            <person name="Machado H."/>
            <person name="Mateiu R.V."/>
            <person name="Gram L."/>
        </authorList>
    </citation>
    <scope>NUCLEOTIDE SEQUENCE [LARGE SCALE GENOMIC DNA]</scope>
    <source>
        <strain evidence="3">DSM 19134</strain>
    </source>
</reference>
<accession>A0A0M0I132</accession>
<proteinExistence type="predicted"/>
<evidence type="ECO:0000313" key="2">
    <source>
        <dbReference type="EMBL" id="KOO08039.1"/>
    </source>
</evidence>
<dbReference type="Proteomes" id="UP000037530">
    <property type="component" value="Unassembled WGS sequence"/>
</dbReference>
<gene>
    <name evidence="2" type="ORF">AKJ31_09010</name>
</gene>
<dbReference type="EMBL" id="LHPI01000006">
    <property type="protein sequence ID" value="KOO08039.1"/>
    <property type="molecule type" value="Genomic_DNA"/>
</dbReference>
<protein>
    <recommendedName>
        <fullName evidence="4">DUF3316 domain-containing protein</fullName>
    </recommendedName>
</protein>
<comment type="caution">
    <text evidence="2">The sequence shown here is derived from an EMBL/GenBank/DDBJ whole genome shotgun (WGS) entry which is preliminary data.</text>
</comment>
<organism evidence="2 3">
    <name type="scientific">Vibrio hepatarius</name>
    <dbReference type="NCBI Taxonomy" id="171383"/>
    <lineage>
        <taxon>Bacteria</taxon>
        <taxon>Pseudomonadati</taxon>
        <taxon>Pseudomonadota</taxon>
        <taxon>Gammaproteobacteria</taxon>
        <taxon>Vibrionales</taxon>
        <taxon>Vibrionaceae</taxon>
        <taxon>Vibrio</taxon>
        <taxon>Vibrio oreintalis group</taxon>
    </lineage>
</organism>
<dbReference type="InterPro" id="IPR016879">
    <property type="entry name" value="UCP028299"/>
</dbReference>
<evidence type="ECO:0008006" key="4">
    <source>
        <dbReference type="Google" id="ProtNLM"/>
    </source>
</evidence>
<keyword evidence="1" id="KW-0732">Signal</keyword>
<feature type="chain" id="PRO_5005600482" description="DUF3316 domain-containing protein" evidence="1">
    <location>
        <begin position="23"/>
        <end position="125"/>
    </location>
</feature>
<dbReference type="Pfam" id="PF11777">
    <property type="entry name" value="DUF3316"/>
    <property type="match status" value="1"/>
</dbReference>
<keyword evidence="3" id="KW-1185">Reference proteome</keyword>